<dbReference type="AlphaFoldDB" id="A0A3E3DYS5"/>
<keyword evidence="1" id="KW-0238">DNA-binding</keyword>
<name>A0A3E3DYS5_9FIRM</name>
<dbReference type="Pfam" id="PF13411">
    <property type="entry name" value="MerR_1"/>
    <property type="match status" value="1"/>
</dbReference>
<evidence type="ECO:0000313" key="4">
    <source>
        <dbReference type="Proteomes" id="UP000261212"/>
    </source>
</evidence>
<dbReference type="GO" id="GO:0003700">
    <property type="term" value="F:DNA-binding transcription factor activity"/>
    <property type="evidence" value="ECO:0007669"/>
    <property type="project" value="InterPro"/>
</dbReference>
<dbReference type="Gene3D" id="1.10.1660.10">
    <property type="match status" value="1"/>
</dbReference>
<comment type="caution">
    <text evidence="3">The sequence shown here is derived from an EMBL/GenBank/DDBJ whole genome shotgun (WGS) entry which is preliminary data.</text>
</comment>
<dbReference type="InterPro" id="IPR000551">
    <property type="entry name" value="MerR-type_HTH_dom"/>
</dbReference>
<dbReference type="PANTHER" id="PTHR30204">
    <property type="entry name" value="REDOX-CYCLING DRUG-SENSING TRANSCRIPTIONAL ACTIVATOR SOXR"/>
    <property type="match status" value="1"/>
</dbReference>
<organism evidence="3 4">
    <name type="scientific">Anaerofustis stercorihominis</name>
    <dbReference type="NCBI Taxonomy" id="214853"/>
    <lineage>
        <taxon>Bacteria</taxon>
        <taxon>Bacillati</taxon>
        <taxon>Bacillota</taxon>
        <taxon>Clostridia</taxon>
        <taxon>Eubacteriales</taxon>
        <taxon>Eubacteriaceae</taxon>
        <taxon>Anaerofustis</taxon>
    </lineage>
</organism>
<sequence length="151" mass="18276">MNYPPFYFIISLILKLWFKSSKILRKNQIMKISQISKETNIPASTIRYYENKGLIKIKRDKNNIRIFDESDIEWIKFIERLKSTGMPLKDIREYSKLRYLGECTTKERMDILLKHRSHVLNEQKKWKEYLNNLDNKIKIYKDILNENGGKK</sequence>
<protein>
    <submittedName>
        <fullName evidence="3">MerR family transcriptional regulator</fullName>
    </submittedName>
</protein>
<dbReference type="Proteomes" id="UP000261212">
    <property type="component" value="Unassembled WGS sequence"/>
</dbReference>
<dbReference type="PRINTS" id="PR00040">
    <property type="entry name" value="HTHMERR"/>
</dbReference>
<evidence type="ECO:0000259" key="2">
    <source>
        <dbReference type="PROSITE" id="PS50937"/>
    </source>
</evidence>
<dbReference type="PANTHER" id="PTHR30204:SF98">
    <property type="entry name" value="HTH-TYPE TRANSCRIPTIONAL REGULATOR ADHR"/>
    <property type="match status" value="1"/>
</dbReference>
<dbReference type="InterPro" id="IPR047057">
    <property type="entry name" value="MerR_fam"/>
</dbReference>
<feature type="domain" description="HTH merR-type" evidence="2">
    <location>
        <begin position="29"/>
        <end position="97"/>
    </location>
</feature>
<evidence type="ECO:0000313" key="3">
    <source>
        <dbReference type="EMBL" id="RGD74420.1"/>
    </source>
</evidence>
<evidence type="ECO:0000256" key="1">
    <source>
        <dbReference type="ARBA" id="ARBA00023125"/>
    </source>
</evidence>
<dbReference type="EMBL" id="QUSM01000003">
    <property type="protein sequence ID" value="RGD74420.1"/>
    <property type="molecule type" value="Genomic_DNA"/>
</dbReference>
<dbReference type="InterPro" id="IPR009061">
    <property type="entry name" value="DNA-bd_dom_put_sf"/>
</dbReference>
<gene>
    <name evidence="3" type="ORF">DW687_06545</name>
</gene>
<dbReference type="SUPFAM" id="SSF46955">
    <property type="entry name" value="Putative DNA-binding domain"/>
    <property type="match status" value="1"/>
</dbReference>
<reference evidence="3 4" key="1">
    <citation type="submission" date="2018-08" db="EMBL/GenBank/DDBJ databases">
        <title>A genome reference for cultivated species of the human gut microbiota.</title>
        <authorList>
            <person name="Zou Y."/>
            <person name="Xue W."/>
            <person name="Luo G."/>
        </authorList>
    </citation>
    <scope>NUCLEOTIDE SEQUENCE [LARGE SCALE GENOMIC DNA]</scope>
    <source>
        <strain evidence="3 4">AM25-6</strain>
    </source>
</reference>
<proteinExistence type="predicted"/>
<dbReference type="SMART" id="SM00422">
    <property type="entry name" value="HTH_MERR"/>
    <property type="match status" value="1"/>
</dbReference>
<accession>A0A3E3DYS5</accession>
<dbReference type="GO" id="GO:0003677">
    <property type="term" value="F:DNA binding"/>
    <property type="evidence" value="ECO:0007669"/>
    <property type="project" value="UniProtKB-KW"/>
</dbReference>
<dbReference type="PROSITE" id="PS50937">
    <property type="entry name" value="HTH_MERR_2"/>
    <property type="match status" value="1"/>
</dbReference>
<dbReference type="CDD" id="cd01109">
    <property type="entry name" value="HTH_YyaN"/>
    <property type="match status" value="1"/>
</dbReference>